<protein>
    <submittedName>
        <fullName evidence="2">Toxin-antitoxin system YwqK family antitoxin</fullName>
    </submittedName>
</protein>
<accession>A0A2D3PU97</accession>
<dbReference type="PANTHER" id="PTHR33706">
    <property type="entry name" value="MORN VARIANT REPEAT PROTEIN"/>
    <property type="match status" value="1"/>
</dbReference>
<dbReference type="PANTHER" id="PTHR33706:SF1">
    <property type="entry name" value="TPR REPEAT PROTEIN"/>
    <property type="match status" value="1"/>
</dbReference>
<proteinExistence type="predicted"/>
<dbReference type="AlphaFoldDB" id="A0A2D3PU97"/>
<dbReference type="RefSeq" id="WP_100027135.1">
    <property type="nucleotide sequence ID" value="NZ_CP024704.1"/>
</dbReference>
<dbReference type="Gene3D" id="2.20.110.10">
    <property type="entry name" value="Histone H3 K4-specific methyltransferase SET7/9 N-terminal domain"/>
    <property type="match status" value="4"/>
</dbReference>
<dbReference type="InterPro" id="IPR011652">
    <property type="entry name" value="MORN_2"/>
</dbReference>
<reference evidence="2 3" key="1">
    <citation type="submission" date="2017-11" db="EMBL/GenBank/DDBJ databases">
        <title>Genome sequencing of Fusobacterium periodonticum KCOM 2555.</title>
        <authorList>
            <person name="Kook J.-K."/>
            <person name="Park S.-N."/>
            <person name="Lim Y.K."/>
        </authorList>
    </citation>
    <scope>NUCLEOTIDE SEQUENCE [LARGE SCALE GENOMIC DNA]</scope>
    <source>
        <strain evidence="2 3">KCOM 2555</strain>
    </source>
</reference>
<organism evidence="2 3">
    <name type="scientific">Fusobacterium pseudoperiodonticum</name>
    <dbReference type="NCBI Taxonomy" id="2663009"/>
    <lineage>
        <taxon>Bacteria</taxon>
        <taxon>Fusobacteriati</taxon>
        <taxon>Fusobacteriota</taxon>
        <taxon>Fusobacteriia</taxon>
        <taxon>Fusobacteriales</taxon>
        <taxon>Fusobacteriaceae</taxon>
        <taxon>Fusobacterium</taxon>
    </lineage>
</organism>
<evidence type="ECO:0000313" key="2">
    <source>
        <dbReference type="EMBL" id="ATV71278.1"/>
    </source>
</evidence>
<keyword evidence="1" id="KW-0732">Signal</keyword>
<dbReference type="Pfam" id="PF07661">
    <property type="entry name" value="MORN_2"/>
    <property type="match status" value="8"/>
</dbReference>
<dbReference type="SUPFAM" id="SSF82185">
    <property type="entry name" value="Histone H3 K4-specific methyltransferase SET7/9 N-terminal domain"/>
    <property type="match status" value="2"/>
</dbReference>
<feature type="chain" id="PRO_5013615587" evidence="1">
    <location>
        <begin position="21"/>
        <end position="435"/>
    </location>
</feature>
<gene>
    <name evidence="2" type="ORF">CTM98_11795</name>
</gene>
<name>A0A2D3PU97_9FUSO</name>
<dbReference type="EMBL" id="CP024704">
    <property type="protein sequence ID" value="ATV71278.1"/>
    <property type="molecule type" value="Genomic_DNA"/>
</dbReference>
<feature type="signal peptide" evidence="1">
    <location>
        <begin position="1"/>
        <end position="20"/>
    </location>
</feature>
<sequence length="435" mass="51027">MKRFFTILILMLSIFSIANAHPFKNDKELQDFYAKIDKEVEKELKKDYLKLFEQRKANLKEKASDDTTEKNLEDDEYLFVFKNEKLEMVFKKEILNGKFGTLSRLYKNGKKSRIVCLSRENTAYYGTVKYFRENGTPLYSGQFYAGKMEGMYKEYYESGKLLMESHFSNGKENGPEKKYYENGKISSIKNYKNGIVDGEYIEYYTDGELKLKGSYKNGLREGEFKTYLMNAKSAGSIFYKDGKEIKSTLTDYMKEDVFFNFPDEIKAQMNVGDEKEKELIKEMEEHGGYHMLGIDTYPNGRVMRVVPYNQQGIYDGTFRQYYESGQLAQKGYYKNGLGQGEYIWYYEEGSIKQKVFYKDDKIEGIVTSFYPGGKIAQTVNYINGKREGELIEYYENGQIKEKRFYVNDKEEGKSLFYDEKGKLIKTEVYKNGIKQ</sequence>
<evidence type="ECO:0000256" key="1">
    <source>
        <dbReference type="SAM" id="SignalP"/>
    </source>
</evidence>
<evidence type="ECO:0000313" key="3">
    <source>
        <dbReference type="Proteomes" id="UP000230781"/>
    </source>
</evidence>
<dbReference type="Proteomes" id="UP000230781">
    <property type="component" value="Chromosome"/>
</dbReference>